<dbReference type="EMBL" id="CCCS020000001">
    <property type="protein sequence ID" value="CDQ12408.1"/>
    <property type="molecule type" value="Genomic_DNA"/>
</dbReference>
<dbReference type="AlphaFoldDB" id="A0A060V0L3"/>
<evidence type="ECO:0000256" key="1">
    <source>
        <dbReference type="ARBA" id="ARBA00001933"/>
    </source>
</evidence>
<keyword evidence="7" id="KW-1185">Reference proteome</keyword>
<reference evidence="6 7" key="3">
    <citation type="submission" date="2017-03" db="EMBL/GenBank/DDBJ databases">
        <authorList>
            <person name="Regsiter A."/>
            <person name="William W."/>
        </authorList>
    </citation>
    <scope>NUCLEOTIDE SEQUENCE [LARGE SCALE GENOMIC DNA]</scope>
    <source>
        <strain evidence="6">PRJEB5721</strain>
    </source>
</reference>
<dbReference type="EMBL" id="LT841305">
    <property type="protein sequence ID" value="SMH65049.1"/>
    <property type="molecule type" value="Genomic_DNA"/>
</dbReference>
<evidence type="ECO:0000313" key="6">
    <source>
        <dbReference type="EMBL" id="SMH65049.1"/>
    </source>
</evidence>
<dbReference type="CDD" id="cd00609">
    <property type="entry name" value="AAT_like"/>
    <property type="match status" value="1"/>
</dbReference>
<sequence>MTAILAPESLLMTKDSMNPLLKTLQAYPFERLRTLLAGITPPAKELIDFSIGEPRHPAPAIVSEAIIEHLHGLAEYPKVIGDLRLRQAIADWATRRFALPADFLDPERHVIPANGSREALFSIAQAVLPPCQTPKPLVLLPNPFYQIYEGAALLAGAEPYYLNCAASGQPDFAALNESVWARTALLYVNSPHNPTGATLSLETLGWLIAKARQHGFLLAADECYSELYPEGQAPAGILEAAAATGSLAQVLAFHSLSKRSSIPGARSGFVAGDADILKAFVRYRTYLGAATPPFIQAAAIAAWQDEQHVKHTRTDYARKFAAAHDILGAVLPVETPAGGFYLWPQVGDGEAFVRALYEAEHVRCLPGAYLARDAHGIHPGQDRVRIALVGSLEDCVEGLQRIRHFLDSHPISTL</sequence>
<dbReference type="NCBIfam" id="TIGR03538">
    <property type="entry name" value="DapC_gpp"/>
    <property type="match status" value="1"/>
</dbReference>
<dbReference type="InterPro" id="IPR050881">
    <property type="entry name" value="LL-DAP_aminotransferase"/>
</dbReference>
<dbReference type="Gene3D" id="3.90.1150.10">
    <property type="entry name" value="Aspartate Aminotransferase, domain 1"/>
    <property type="match status" value="1"/>
</dbReference>
<dbReference type="GO" id="GO:0009089">
    <property type="term" value="P:lysine biosynthetic process via diaminopimelate"/>
    <property type="evidence" value="ECO:0007669"/>
    <property type="project" value="InterPro"/>
</dbReference>
<comment type="cofactor">
    <cofactor evidence="1">
        <name>pyridoxal 5'-phosphate</name>
        <dbReference type="ChEBI" id="CHEBI:597326"/>
    </cofactor>
</comment>
<feature type="domain" description="Aminotransferase class I/classII large" evidence="4">
    <location>
        <begin position="45"/>
        <end position="402"/>
    </location>
</feature>
<evidence type="ECO:0000259" key="4">
    <source>
        <dbReference type="Pfam" id="PF00155"/>
    </source>
</evidence>
<dbReference type="PANTHER" id="PTHR42832">
    <property type="entry name" value="AMINO ACID AMINOTRANSFERASE"/>
    <property type="match status" value="1"/>
</dbReference>
<name>A0A060V0L3_9PROT</name>
<evidence type="ECO:0000313" key="5">
    <source>
        <dbReference type="EMBL" id="CDQ12408.1"/>
    </source>
</evidence>
<reference evidence="5" key="2">
    <citation type="submission" date="2014-07" db="EMBL/GenBank/DDBJ databases">
        <title>Initial genome analysis of the psychrotolerant acidophile Acidithiobacillus ferrivorans CF27: insights into iron and sulfur oxidation pathways and into biofilm formation.</title>
        <authorList>
            <person name="Talla E."/>
            <person name="Hedrich S."/>
            <person name="Mangenot S."/>
            <person name="Ji B."/>
            <person name="Johnson D.B."/>
            <person name="Barbe V."/>
            <person name="Bonnefoy V."/>
        </authorList>
    </citation>
    <scope>NUCLEOTIDE SEQUENCE [LARGE SCALE GENOMIC DNA]</scope>
    <source>
        <strain evidence="5">CF27</strain>
    </source>
</reference>
<dbReference type="InterPro" id="IPR004839">
    <property type="entry name" value="Aminotransferase_I/II_large"/>
</dbReference>
<reference evidence="5" key="1">
    <citation type="submission" date="2014-03" db="EMBL/GenBank/DDBJ databases">
        <authorList>
            <person name="Genoscope - CEA"/>
        </authorList>
    </citation>
    <scope>NUCLEOTIDE SEQUENCE [LARGE SCALE GENOMIC DNA]</scope>
    <source>
        <strain evidence="5">CF27</strain>
    </source>
</reference>
<evidence type="ECO:0000256" key="2">
    <source>
        <dbReference type="ARBA" id="ARBA00022576"/>
    </source>
</evidence>
<organism evidence="5">
    <name type="scientific">Acidithiobacillus ferrivorans</name>
    <dbReference type="NCBI Taxonomy" id="160808"/>
    <lineage>
        <taxon>Bacteria</taxon>
        <taxon>Pseudomonadati</taxon>
        <taxon>Pseudomonadota</taxon>
        <taxon>Acidithiobacillia</taxon>
        <taxon>Acidithiobacillales</taxon>
        <taxon>Acidithiobacillaceae</taxon>
        <taxon>Acidithiobacillus</taxon>
    </lineage>
</organism>
<dbReference type="InterPro" id="IPR015421">
    <property type="entry name" value="PyrdxlP-dep_Trfase_major"/>
</dbReference>
<keyword evidence="2 5" id="KW-0032">Aminotransferase</keyword>
<dbReference type="Proteomes" id="UP000193925">
    <property type="component" value="Chromosome AFERRI"/>
</dbReference>
<dbReference type="SUPFAM" id="SSF53383">
    <property type="entry name" value="PLP-dependent transferases"/>
    <property type="match status" value="1"/>
</dbReference>
<dbReference type="GO" id="GO:0009016">
    <property type="term" value="F:succinyldiaminopimelate transaminase activity"/>
    <property type="evidence" value="ECO:0007669"/>
    <property type="project" value="UniProtKB-EC"/>
</dbReference>
<protein>
    <submittedName>
        <fullName evidence="5">N-succinyl-L,L-diaminopimelate aminotransferase</fullName>
        <ecNumber evidence="5">2.6.1.17</ecNumber>
    </submittedName>
    <submittedName>
        <fullName evidence="6">Succinyldiaminopimelate transaminase</fullName>
    </submittedName>
</protein>
<evidence type="ECO:0000313" key="7">
    <source>
        <dbReference type="Proteomes" id="UP000193925"/>
    </source>
</evidence>
<evidence type="ECO:0000256" key="3">
    <source>
        <dbReference type="ARBA" id="ARBA00022679"/>
    </source>
</evidence>
<dbReference type="InterPro" id="IPR019878">
    <property type="entry name" value="DapC_beta/gammaproteobac"/>
</dbReference>
<dbReference type="EC" id="2.6.1.17" evidence="5"/>
<proteinExistence type="predicted"/>
<accession>A0A060V0L3</accession>
<dbReference type="GO" id="GO:0030170">
    <property type="term" value="F:pyridoxal phosphate binding"/>
    <property type="evidence" value="ECO:0007669"/>
    <property type="project" value="InterPro"/>
</dbReference>
<dbReference type="Gene3D" id="3.40.640.10">
    <property type="entry name" value="Type I PLP-dependent aspartate aminotransferase-like (Major domain)"/>
    <property type="match status" value="1"/>
</dbReference>
<dbReference type="Pfam" id="PF00155">
    <property type="entry name" value="Aminotran_1_2"/>
    <property type="match status" value="1"/>
</dbReference>
<gene>
    <name evidence="5" type="primary">dapC</name>
    <name evidence="5" type="ORF">AFERRI_10231</name>
    <name evidence="6" type="ORF">AFERRI_11084</name>
</gene>
<dbReference type="InterPro" id="IPR015422">
    <property type="entry name" value="PyrdxlP-dep_Trfase_small"/>
</dbReference>
<keyword evidence="3 5" id="KW-0808">Transferase</keyword>
<dbReference type="InterPro" id="IPR015424">
    <property type="entry name" value="PyrdxlP-dep_Trfase"/>
</dbReference>
<dbReference type="PANTHER" id="PTHR42832:SF3">
    <property type="entry name" value="L-GLUTAMINE--4-(METHYLSULFANYL)-2-OXOBUTANOATE AMINOTRANSFERASE"/>
    <property type="match status" value="1"/>
</dbReference>